<proteinExistence type="predicted"/>
<name>A0ABQ5BAR7_9ASTR</name>
<feature type="compositionally biased region" description="Polar residues" evidence="1">
    <location>
        <begin position="28"/>
        <end position="40"/>
    </location>
</feature>
<reference evidence="2" key="2">
    <citation type="submission" date="2022-01" db="EMBL/GenBank/DDBJ databases">
        <authorList>
            <person name="Yamashiro T."/>
            <person name="Shiraishi A."/>
            <person name="Satake H."/>
            <person name="Nakayama K."/>
        </authorList>
    </citation>
    <scope>NUCLEOTIDE SEQUENCE</scope>
</reference>
<organism evidence="2 3">
    <name type="scientific">Tanacetum coccineum</name>
    <dbReference type="NCBI Taxonomy" id="301880"/>
    <lineage>
        <taxon>Eukaryota</taxon>
        <taxon>Viridiplantae</taxon>
        <taxon>Streptophyta</taxon>
        <taxon>Embryophyta</taxon>
        <taxon>Tracheophyta</taxon>
        <taxon>Spermatophyta</taxon>
        <taxon>Magnoliopsida</taxon>
        <taxon>eudicotyledons</taxon>
        <taxon>Gunneridae</taxon>
        <taxon>Pentapetalae</taxon>
        <taxon>asterids</taxon>
        <taxon>campanulids</taxon>
        <taxon>Asterales</taxon>
        <taxon>Asteraceae</taxon>
        <taxon>Asteroideae</taxon>
        <taxon>Anthemideae</taxon>
        <taxon>Anthemidinae</taxon>
        <taxon>Tanacetum</taxon>
    </lineage>
</organism>
<reference evidence="2" key="1">
    <citation type="journal article" date="2022" name="Int. J. Mol. Sci.">
        <title>Draft Genome of Tanacetum Coccineum: Genomic Comparison of Closely Related Tanacetum-Family Plants.</title>
        <authorList>
            <person name="Yamashiro T."/>
            <person name="Shiraishi A."/>
            <person name="Nakayama K."/>
            <person name="Satake H."/>
        </authorList>
    </citation>
    <scope>NUCLEOTIDE SEQUENCE</scope>
</reference>
<dbReference type="EMBL" id="BQNB010012992">
    <property type="protein sequence ID" value="GJT10499.1"/>
    <property type="molecule type" value="Genomic_DNA"/>
</dbReference>
<comment type="caution">
    <text evidence="2">The sequence shown here is derived from an EMBL/GenBank/DDBJ whole genome shotgun (WGS) entry which is preliminary data.</text>
</comment>
<gene>
    <name evidence="2" type="ORF">Tco_0857541</name>
</gene>
<feature type="compositionally biased region" description="Polar residues" evidence="1">
    <location>
        <begin position="1"/>
        <end position="11"/>
    </location>
</feature>
<evidence type="ECO:0000313" key="2">
    <source>
        <dbReference type="EMBL" id="GJT10499.1"/>
    </source>
</evidence>
<dbReference type="Proteomes" id="UP001151760">
    <property type="component" value="Unassembled WGS sequence"/>
</dbReference>
<feature type="region of interest" description="Disordered" evidence="1">
    <location>
        <begin position="1"/>
        <end position="40"/>
    </location>
</feature>
<accession>A0ABQ5BAR7</accession>
<keyword evidence="3" id="KW-1185">Reference proteome</keyword>
<protein>
    <submittedName>
        <fullName evidence="2">Uncharacterized protein</fullName>
    </submittedName>
</protein>
<sequence>MKGKSKSNNGGQFAGPSVKQTVRYEPKVTTNTQKKGATNKGNESILSSLLKNWGNSLNKDNITSSNSFSALNVEEEDEEEEEVENVYVETANLFKKELVEVLPRLLLVASL</sequence>
<evidence type="ECO:0000313" key="3">
    <source>
        <dbReference type="Proteomes" id="UP001151760"/>
    </source>
</evidence>
<evidence type="ECO:0000256" key="1">
    <source>
        <dbReference type="SAM" id="MobiDB-lite"/>
    </source>
</evidence>